<keyword evidence="2" id="KW-1185">Reference proteome</keyword>
<dbReference type="Proteomes" id="UP001597173">
    <property type="component" value="Unassembled WGS sequence"/>
</dbReference>
<dbReference type="EMBL" id="JBHTNF010000004">
    <property type="protein sequence ID" value="MFD1328005.1"/>
    <property type="molecule type" value="Genomic_DNA"/>
</dbReference>
<reference evidence="2" key="1">
    <citation type="journal article" date="2019" name="Int. J. Syst. Evol. Microbiol.">
        <title>The Global Catalogue of Microorganisms (GCM) 10K type strain sequencing project: providing services to taxonomists for standard genome sequencing and annotation.</title>
        <authorList>
            <consortium name="The Broad Institute Genomics Platform"/>
            <consortium name="The Broad Institute Genome Sequencing Center for Infectious Disease"/>
            <person name="Wu L."/>
            <person name="Ma J."/>
        </authorList>
    </citation>
    <scope>NUCLEOTIDE SEQUENCE [LARGE SCALE GENOMIC DNA]</scope>
    <source>
        <strain evidence="2">CCUG 55609</strain>
    </source>
</reference>
<dbReference type="RefSeq" id="WP_374837475.1">
    <property type="nucleotide sequence ID" value="NZ_JBHEEW010000005.1"/>
</dbReference>
<dbReference type="InterPro" id="IPR052189">
    <property type="entry name" value="L-asp_N-monooxygenase_NS-form"/>
</dbReference>
<proteinExistence type="predicted"/>
<comment type="caution">
    <text evidence="1">The sequence shown here is derived from an EMBL/GenBank/DDBJ whole genome shotgun (WGS) entry which is preliminary data.</text>
</comment>
<gene>
    <name evidence="1" type="ORF">ACFQ33_08870</name>
</gene>
<dbReference type="PANTHER" id="PTHR40254:SF1">
    <property type="entry name" value="BLR0577 PROTEIN"/>
    <property type="match status" value="1"/>
</dbReference>
<organism evidence="1 2">
    <name type="scientific">Mycoplana ramosa</name>
    <name type="common">Mycoplana bullata</name>
    <dbReference type="NCBI Taxonomy" id="40837"/>
    <lineage>
        <taxon>Bacteria</taxon>
        <taxon>Pseudomonadati</taxon>
        <taxon>Pseudomonadota</taxon>
        <taxon>Alphaproteobacteria</taxon>
        <taxon>Hyphomicrobiales</taxon>
        <taxon>Rhizobiaceae</taxon>
        <taxon>Mycoplana</taxon>
    </lineage>
</organism>
<name>A0ABW3YVS9_MYCRA</name>
<evidence type="ECO:0000313" key="2">
    <source>
        <dbReference type="Proteomes" id="UP001597173"/>
    </source>
</evidence>
<protein>
    <submittedName>
        <fullName evidence="1">FAD/NAD(P)-binding protein</fullName>
    </submittedName>
</protein>
<dbReference type="InterPro" id="IPR036188">
    <property type="entry name" value="FAD/NAD-bd_sf"/>
</dbReference>
<dbReference type="SUPFAM" id="SSF51905">
    <property type="entry name" value="FAD/NAD(P)-binding domain"/>
    <property type="match status" value="1"/>
</dbReference>
<accession>A0ABW3YVS9</accession>
<sequence>MPNDADVVFIGTGLTMVDQCLLLKRRGFKGTMHAVSRRGLLPQAHLSRRADPADPVLVAGESKLSDMLRRLRAQAADMPDWRAAMDGLRPVTQALWKAMDADQRGRFLRHAAAYWNVHRHGMAPAVAQEIEALRKSGQLVIHRGRPGAIRSAKHGVIVDVVGVNAVALPAGMVVNCAGLERCVVGASPLLSDLARKGLVKPDSLGLGIAVDDDSTVITDREATDGRLYAIGPLTVGRHWEISAVPDIRVQARSVAERISARIR</sequence>
<dbReference type="PANTHER" id="PTHR40254">
    <property type="entry name" value="BLR0577 PROTEIN"/>
    <property type="match status" value="1"/>
</dbReference>
<evidence type="ECO:0000313" key="1">
    <source>
        <dbReference type="EMBL" id="MFD1328005.1"/>
    </source>
</evidence>